<dbReference type="GO" id="GO:0005667">
    <property type="term" value="C:transcription regulator complex"/>
    <property type="evidence" value="ECO:0007669"/>
    <property type="project" value="InterPro"/>
</dbReference>
<dbReference type="Pfam" id="PF00989">
    <property type="entry name" value="PAS"/>
    <property type="match status" value="1"/>
</dbReference>
<evidence type="ECO:0000256" key="4">
    <source>
        <dbReference type="ARBA" id="ARBA00023125"/>
    </source>
</evidence>
<dbReference type="Pfam" id="PF14598">
    <property type="entry name" value="PAS_11"/>
    <property type="match status" value="1"/>
</dbReference>
<dbReference type="SMART" id="SM00091">
    <property type="entry name" value="PAS"/>
    <property type="match status" value="2"/>
</dbReference>
<dbReference type="PANTHER" id="PTHR23043:SF17">
    <property type="entry name" value="PROTEIN SIMILAR"/>
    <property type="match status" value="1"/>
</dbReference>
<evidence type="ECO:0000256" key="6">
    <source>
        <dbReference type="ARBA" id="ARBA00023242"/>
    </source>
</evidence>
<sequence>MATRAPKEKRRNSEKRKEKSREAARCRRSKESEIFTDMANLLPVPASLSSQLDKASIMRLTIAFLKAQSLLGNSVQELCSMWNEEKCSMADACWPQALGGLLLALSSEGDIIYLTENVTQQLGLPQMDLIGQSIYDYCHPCDHDELREVLSLRPDGDLTRSFFLRLKSTITAKGRSNNNLKAASYKVMNCSGRIVLATASARNTYSQERAFDEEDDLLTEDDLELEAKAPTSHFLVMVGDPIPHPSNIEMPLDSYTFLTKHTLDMKYTYVDEKIYEFLGYTSEDLEGQSAYQLHHAQDNESILKSYKTMFTKGQIQTPPYRFLARHGGYAWVQTQATLVYGNRDSRPQAVVCVHTCLSEIEDGDQILFASQAESSPISLAHRPLAAAPGPSRKPPTDWVPQNMTSKLFVPKTAEMNEGFLIFDKQNRVTVLKEEPEDLTHLAPVAGDTCIPLDMPSISFPGDIFDVEQLTPEFFDCLPLTGFDIPLLMESEQWIASDGSGAMESVDFSVPPVIKQEDPFIFFNSETPLPSSSSNMSSPMASSSQGNEDYEIDYRIDVASPSFMDETFMACSSLKSSKSPLEDEDELDRRAPYISMNESDDLPLFDPSELFSGLDLECLPMLPMQKTGSTFTETDQCVLVKLLQQSDLPKLVGGPPKLMECRPPVVKESSPLETVAASFLASQQALKRCSLGPADDSNPKRLKAPTLKIPTAGPLATRVVPLKPSRGATSSLMELLIERPTERSNQSSSVLQNLLVSGHDLRTGHDLQKRRSSSSSCKAVSSTSSCFVSLLPPPQLSLEKVQQPLLKKQLLMEQQDQFYGDRFDSSSDAGSDTDTKVRHPGAFSSLNNFPFNMEASPCSSVSLDIDAGDFFDTLNMSGEFVATDGATE</sequence>
<dbReference type="GO" id="GO:0000977">
    <property type="term" value="F:RNA polymerase II transcription regulatory region sequence-specific DNA binding"/>
    <property type="evidence" value="ECO:0007669"/>
    <property type="project" value="TreeGrafter"/>
</dbReference>
<dbReference type="InterPro" id="IPR011598">
    <property type="entry name" value="bHLH_dom"/>
</dbReference>
<keyword evidence="4" id="KW-0238">DNA-binding</keyword>
<protein>
    <submittedName>
        <fullName evidence="8">Hypoxia-inducible factor 1-alpha</fullName>
    </submittedName>
</protein>
<dbReference type="PRINTS" id="PR00785">
    <property type="entry name" value="NCTRNSLOCATR"/>
</dbReference>
<dbReference type="CDD" id="cd00130">
    <property type="entry name" value="PAS"/>
    <property type="match status" value="2"/>
</dbReference>
<evidence type="ECO:0000256" key="1">
    <source>
        <dbReference type="ARBA" id="ARBA00004123"/>
    </source>
</evidence>
<reference evidence="8" key="1">
    <citation type="submission" date="2015-10" db="EMBL/GenBank/DDBJ databases">
        <title>EvidentialGene: Evidence-directed Construction of Complete mRNA Transcriptomes without Genomes.</title>
        <authorList>
            <person name="Gilbert D.G."/>
        </authorList>
    </citation>
    <scope>NUCLEOTIDE SEQUENCE</scope>
</reference>
<dbReference type="OrthoDB" id="6021714at2759"/>
<dbReference type="InterPro" id="IPR035965">
    <property type="entry name" value="PAS-like_dom_sf"/>
</dbReference>
<proteinExistence type="predicted"/>
<name>A0A0N8B4K9_9CRUS</name>
<dbReference type="InterPro" id="IPR036638">
    <property type="entry name" value="HLH_DNA-bd_sf"/>
</dbReference>
<dbReference type="AlphaFoldDB" id="A0A0N8B4K9"/>
<keyword evidence="5" id="KW-0804">Transcription</keyword>
<comment type="subcellular location">
    <subcellularLocation>
        <location evidence="1">Nucleus</location>
    </subcellularLocation>
</comment>
<dbReference type="SMART" id="SM00353">
    <property type="entry name" value="HLH"/>
    <property type="match status" value="1"/>
</dbReference>
<keyword evidence="6" id="KW-0539">Nucleus</keyword>
<evidence type="ECO:0000256" key="7">
    <source>
        <dbReference type="SAM" id="MobiDB-lite"/>
    </source>
</evidence>
<dbReference type="GO" id="GO:0071456">
    <property type="term" value="P:cellular response to hypoxia"/>
    <property type="evidence" value="ECO:0007669"/>
    <property type="project" value="TreeGrafter"/>
</dbReference>
<dbReference type="CDD" id="cd11433">
    <property type="entry name" value="bHLH-PAS_HIF"/>
    <property type="match status" value="1"/>
</dbReference>
<feature type="compositionally biased region" description="Basic and acidic residues" evidence="7">
    <location>
        <begin position="15"/>
        <end position="26"/>
    </location>
</feature>
<dbReference type="SUPFAM" id="SSF47459">
    <property type="entry name" value="HLH, helix-loop-helix DNA-binding domain"/>
    <property type="match status" value="1"/>
</dbReference>
<dbReference type="PROSITE" id="PS50888">
    <property type="entry name" value="BHLH"/>
    <property type="match status" value="1"/>
</dbReference>
<dbReference type="EMBL" id="GDIQ01077135">
    <property type="protein sequence ID" value="JAN17602.1"/>
    <property type="molecule type" value="Transcribed_RNA"/>
</dbReference>
<evidence type="ECO:0000313" key="8">
    <source>
        <dbReference type="EMBL" id="JAN17602.1"/>
    </source>
</evidence>
<dbReference type="GO" id="GO:0005634">
    <property type="term" value="C:nucleus"/>
    <property type="evidence" value="ECO:0007669"/>
    <property type="project" value="UniProtKB-SubCell"/>
</dbReference>
<dbReference type="GO" id="GO:0000981">
    <property type="term" value="F:DNA-binding transcription factor activity, RNA polymerase II-specific"/>
    <property type="evidence" value="ECO:0007669"/>
    <property type="project" value="TreeGrafter"/>
</dbReference>
<evidence type="ECO:0000256" key="5">
    <source>
        <dbReference type="ARBA" id="ARBA00023163"/>
    </source>
</evidence>
<dbReference type="GO" id="GO:0005737">
    <property type="term" value="C:cytoplasm"/>
    <property type="evidence" value="ECO:0007669"/>
    <property type="project" value="InterPro"/>
</dbReference>
<evidence type="ECO:0000256" key="2">
    <source>
        <dbReference type="ARBA" id="ARBA00022737"/>
    </source>
</evidence>
<dbReference type="GO" id="GO:0046983">
    <property type="term" value="F:protein dimerization activity"/>
    <property type="evidence" value="ECO:0007669"/>
    <property type="project" value="InterPro"/>
</dbReference>
<dbReference type="Gene3D" id="4.10.280.10">
    <property type="entry name" value="Helix-loop-helix DNA-binding domain"/>
    <property type="match status" value="1"/>
</dbReference>
<dbReference type="InterPro" id="IPR013767">
    <property type="entry name" value="PAS_fold"/>
</dbReference>
<evidence type="ECO:0000256" key="3">
    <source>
        <dbReference type="ARBA" id="ARBA00023015"/>
    </source>
</evidence>
<dbReference type="InterPro" id="IPR000014">
    <property type="entry name" value="PAS"/>
</dbReference>
<dbReference type="GO" id="GO:0045944">
    <property type="term" value="P:positive regulation of transcription by RNA polymerase II"/>
    <property type="evidence" value="ECO:0007669"/>
    <property type="project" value="UniProtKB-ARBA"/>
</dbReference>
<dbReference type="SUPFAM" id="SSF55785">
    <property type="entry name" value="PYP-like sensor domain (PAS domain)"/>
    <property type="match status" value="2"/>
</dbReference>
<dbReference type="PROSITE" id="PS50112">
    <property type="entry name" value="PAS"/>
    <property type="match status" value="2"/>
</dbReference>
<accession>A0A0N8B4K9</accession>
<keyword evidence="2" id="KW-0677">Repeat</keyword>
<dbReference type="FunFam" id="3.30.450.20:FF:000214">
    <property type="entry name" value="Hypoxia-inducible factor 1-alpha"/>
    <property type="match status" value="1"/>
</dbReference>
<dbReference type="Gene3D" id="3.30.450.20">
    <property type="entry name" value="PAS domain"/>
    <property type="match status" value="2"/>
</dbReference>
<dbReference type="InterPro" id="IPR001067">
    <property type="entry name" value="Nuc_translocat"/>
</dbReference>
<keyword evidence="3" id="KW-0805">Transcription regulation</keyword>
<dbReference type="NCBIfam" id="TIGR00229">
    <property type="entry name" value="sensory_box"/>
    <property type="match status" value="1"/>
</dbReference>
<feature type="region of interest" description="Disordered" evidence="7">
    <location>
        <begin position="1"/>
        <end position="26"/>
    </location>
</feature>
<dbReference type="FunFam" id="3.30.450.20:FF:000187">
    <property type="entry name" value="Hypoxia-inducible factor 1-alpha"/>
    <property type="match status" value="1"/>
</dbReference>
<dbReference type="PANTHER" id="PTHR23043">
    <property type="entry name" value="HYPOXIA-INDUCIBLE FACTOR 1 ALPHA"/>
    <property type="match status" value="1"/>
</dbReference>
<organism evidence="8">
    <name type="scientific">Daphnia magna</name>
    <dbReference type="NCBI Taxonomy" id="35525"/>
    <lineage>
        <taxon>Eukaryota</taxon>
        <taxon>Metazoa</taxon>
        <taxon>Ecdysozoa</taxon>
        <taxon>Arthropoda</taxon>
        <taxon>Crustacea</taxon>
        <taxon>Branchiopoda</taxon>
        <taxon>Diplostraca</taxon>
        <taxon>Cladocera</taxon>
        <taxon>Anomopoda</taxon>
        <taxon>Daphniidae</taxon>
        <taxon>Daphnia</taxon>
    </lineage>
</organism>
<dbReference type="Pfam" id="PF23171">
    <property type="entry name" value="bHLH_HIF1A"/>
    <property type="match status" value="1"/>
</dbReference>